<evidence type="ECO:0000313" key="2">
    <source>
        <dbReference type="Proteomes" id="UP000738376"/>
    </source>
</evidence>
<keyword evidence="2" id="KW-1185">Reference proteome</keyword>
<dbReference type="Proteomes" id="UP000738376">
    <property type="component" value="Unassembled WGS sequence"/>
</dbReference>
<name>A0ABX1LWZ3_9CYAN</name>
<organism evidence="1 2">
    <name type="scientific">Pseudanabaena yagii GIHE-NHR1</name>
    <dbReference type="NCBI Taxonomy" id="2722753"/>
    <lineage>
        <taxon>Bacteria</taxon>
        <taxon>Bacillati</taxon>
        <taxon>Cyanobacteriota</taxon>
        <taxon>Cyanophyceae</taxon>
        <taxon>Pseudanabaenales</taxon>
        <taxon>Pseudanabaenaceae</taxon>
        <taxon>Pseudanabaena</taxon>
        <taxon>Pseudanabaena yagii</taxon>
    </lineage>
</organism>
<comment type="caution">
    <text evidence="1">The sequence shown here is derived from an EMBL/GenBank/DDBJ whole genome shotgun (WGS) entry which is preliminary data.</text>
</comment>
<dbReference type="RefSeq" id="WP_169365665.1">
    <property type="nucleotide sequence ID" value="NZ_JAAVJL010000004.1"/>
</dbReference>
<dbReference type="EMBL" id="JAAVJL010000004">
    <property type="protein sequence ID" value="NMF60712.1"/>
    <property type="molecule type" value="Genomic_DNA"/>
</dbReference>
<sequence>MVNTKLVETLIQVIHTLSTEERFLLEEKLFLETSNISTKEISQLAMVGGSFDFLEHEPELYSLEDGEPV</sequence>
<evidence type="ECO:0000313" key="1">
    <source>
        <dbReference type="EMBL" id="NMF60712.1"/>
    </source>
</evidence>
<reference evidence="1 2" key="1">
    <citation type="submission" date="2020-03" db="EMBL/GenBank/DDBJ databases">
        <title>Draft Genome Sequence of 2-Methylisoborneol Producing Pseudanabaena yagii Strain GIHE-NHR1 Isolated from North Han River in South Korea.</title>
        <authorList>
            <person name="Jeong J."/>
        </authorList>
    </citation>
    <scope>NUCLEOTIDE SEQUENCE [LARGE SCALE GENOMIC DNA]</scope>
    <source>
        <strain evidence="1 2">GIHE-NHR1</strain>
    </source>
</reference>
<protein>
    <submittedName>
        <fullName evidence="1">Uncharacterized protein</fullName>
    </submittedName>
</protein>
<accession>A0ABX1LWZ3</accession>
<gene>
    <name evidence="1" type="ORF">HC246_22450</name>
</gene>
<proteinExistence type="predicted"/>